<organism evidence="1 2">
    <name type="scientific">Marinoscillum luteum</name>
    <dbReference type="NCBI Taxonomy" id="861051"/>
    <lineage>
        <taxon>Bacteria</taxon>
        <taxon>Pseudomonadati</taxon>
        <taxon>Bacteroidota</taxon>
        <taxon>Cytophagia</taxon>
        <taxon>Cytophagales</taxon>
        <taxon>Reichenbachiellaceae</taxon>
        <taxon>Marinoscillum</taxon>
    </lineage>
</organism>
<evidence type="ECO:0000313" key="2">
    <source>
        <dbReference type="Proteomes" id="UP001610063"/>
    </source>
</evidence>
<keyword evidence="2" id="KW-1185">Reference proteome</keyword>
<name>A0ABW7NCH5_9BACT</name>
<accession>A0ABW7NCH5</accession>
<comment type="caution">
    <text evidence="1">The sequence shown here is derived from an EMBL/GenBank/DDBJ whole genome shotgun (WGS) entry which is preliminary data.</text>
</comment>
<dbReference type="RefSeq" id="WP_395418721.1">
    <property type="nucleotide sequence ID" value="NZ_JBIPKE010000019.1"/>
</dbReference>
<dbReference type="EMBL" id="JBIPKE010000019">
    <property type="protein sequence ID" value="MFH6985244.1"/>
    <property type="molecule type" value="Genomic_DNA"/>
</dbReference>
<protein>
    <submittedName>
        <fullName evidence="1">Uncharacterized protein</fullName>
    </submittedName>
</protein>
<evidence type="ECO:0000313" key="1">
    <source>
        <dbReference type="EMBL" id="MFH6985244.1"/>
    </source>
</evidence>
<sequence length="380" mass="42450">MDSELCKEWREWGVYIQLGLIGASGFDQIKSLLGRSDDFLIYLNRLDGHENLRDLKNRQLVQKLENWTEDQLKLLDSDLANSTLRTSFINNPELVNSWAIVKNTGFDDLARNTDVLSEVSKLGTKTLDGNPLDVAKLFDNGLAKTLDEVSDADKTKILSRINEWDASKVDDLARRLGKDNYPNLADDLADPDFFKLYDDIVNDPENALDIAKKAGDGNLTTTAKSTFFNDITKLGKDFEGVVTPALKSGPWRDKLKTLLRNKFGVDDLDSYEIFEQVQLTYKKSTGDYFIADQVFVKYKTVAGQKVIDDLIVVENKLSSATRLTPNQSAAKGISDYFTKGVKLGVPQGSAATFRDKTIKWVRAYGAGDGKTIVDITDTFN</sequence>
<reference evidence="1 2" key="1">
    <citation type="journal article" date="2013" name="Int. J. Syst. Evol. Microbiol.">
        <title>Marinoscillum luteum sp. nov., isolated from marine sediment.</title>
        <authorList>
            <person name="Cha I.T."/>
            <person name="Park S.J."/>
            <person name="Kim S.J."/>
            <person name="Kim J.G."/>
            <person name="Jung M.Y."/>
            <person name="Shin K.S."/>
            <person name="Kwon K.K."/>
            <person name="Yang S.H."/>
            <person name="Seo Y.S."/>
            <person name="Rhee S.K."/>
        </authorList>
    </citation>
    <scope>NUCLEOTIDE SEQUENCE [LARGE SCALE GENOMIC DNA]</scope>
    <source>
        <strain evidence="1 2">KCTC 23939</strain>
    </source>
</reference>
<proteinExistence type="predicted"/>
<gene>
    <name evidence="1" type="ORF">ACHKAR_17460</name>
</gene>
<dbReference type="Proteomes" id="UP001610063">
    <property type="component" value="Unassembled WGS sequence"/>
</dbReference>